<dbReference type="AlphaFoldDB" id="A0AAV4TAK4"/>
<reference evidence="1 2" key="1">
    <citation type="submission" date="2021-06" db="EMBL/GenBank/DDBJ databases">
        <title>Caerostris darwini draft genome.</title>
        <authorList>
            <person name="Kono N."/>
            <person name="Arakawa K."/>
        </authorList>
    </citation>
    <scope>NUCLEOTIDE SEQUENCE [LARGE SCALE GENOMIC DNA]</scope>
</reference>
<proteinExistence type="predicted"/>
<comment type="caution">
    <text evidence="1">The sequence shown here is derived from an EMBL/GenBank/DDBJ whole genome shotgun (WGS) entry which is preliminary data.</text>
</comment>
<accession>A0AAV4TAK4</accession>
<organism evidence="1 2">
    <name type="scientific">Caerostris darwini</name>
    <dbReference type="NCBI Taxonomy" id="1538125"/>
    <lineage>
        <taxon>Eukaryota</taxon>
        <taxon>Metazoa</taxon>
        <taxon>Ecdysozoa</taxon>
        <taxon>Arthropoda</taxon>
        <taxon>Chelicerata</taxon>
        <taxon>Arachnida</taxon>
        <taxon>Araneae</taxon>
        <taxon>Araneomorphae</taxon>
        <taxon>Entelegynae</taxon>
        <taxon>Araneoidea</taxon>
        <taxon>Araneidae</taxon>
        <taxon>Caerostris</taxon>
    </lineage>
</organism>
<dbReference type="EMBL" id="BPLQ01009171">
    <property type="protein sequence ID" value="GIY42286.1"/>
    <property type="molecule type" value="Genomic_DNA"/>
</dbReference>
<gene>
    <name evidence="1" type="ORF">CDAR_236431</name>
</gene>
<name>A0AAV4TAK4_9ARAC</name>
<protein>
    <submittedName>
        <fullName evidence="1">Uncharacterized protein</fullName>
    </submittedName>
</protein>
<evidence type="ECO:0000313" key="2">
    <source>
        <dbReference type="Proteomes" id="UP001054837"/>
    </source>
</evidence>
<keyword evidence="2" id="KW-1185">Reference proteome</keyword>
<dbReference type="Proteomes" id="UP001054837">
    <property type="component" value="Unassembled WGS sequence"/>
</dbReference>
<sequence length="79" mass="8741">MRTRQDSSDVGSWGYLFPLPLMKSSKPNGYRGNGRLSIWETTSKIPLGSSEGGSSSLWGGLARDRLVRKLCFLLSLINH</sequence>
<evidence type="ECO:0000313" key="1">
    <source>
        <dbReference type="EMBL" id="GIY42286.1"/>
    </source>
</evidence>